<organism evidence="2 3">
    <name type="scientific">Hyaloscypha variabilis (strain UAMH 11265 / GT02V1 / F)</name>
    <name type="common">Meliniomyces variabilis</name>
    <dbReference type="NCBI Taxonomy" id="1149755"/>
    <lineage>
        <taxon>Eukaryota</taxon>
        <taxon>Fungi</taxon>
        <taxon>Dikarya</taxon>
        <taxon>Ascomycota</taxon>
        <taxon>Pezizomycotina</taxon>
        <taxon>Leotiomycetes</taxon>
        <taxon>Helotiales</taxon>
        <taxon>Hyaloscyphaceae</taxon>
        <taxon>Hyaloscypha</taxon>
        <taxon>Hyaloscypha variabilis</taxon>
    </lineage>
</organism>
<protein>
    <submittedName>
        <fullName evidence="2">Uncharacterized protein</fullName>
    </submittedName>
</protein>
<accession>A0A2J6SCF9</accession>
<sequence>MDASGSMNEHLQMEQDSYVLFTAPIMFKYEYTCKLEGNLATEDDVHRLTTLFCQGCESKECKPSKEATQQENKGTSPSGGGNEAVSRAMTEAESKAADDRNEARLTASPKTGTGGVQRTSGLP</sequence>
<evidence type="ECO:0000313" key="2">
    <source>
        <dbReference type="EMBL" id="PMD48453.1"/>
    </source>
</evidence>
<proteinExistence type="predicted"/>
<evidence type="ECO:0000313" key="3">
    <source>
        <dbReference type="Proteomes" id="UP000235786"/>
    </source>
</evidence>
<dbReference type="Proteomes" id="UP000235786">
    <property type="component" value="Unassembled WGS sequence"/>
</dbReference>
<feature type="compositionally biased region" description="Basic and acidic residues" evidence="1">
    <location>
        <begin position="90"/>
        <end position="103"/>
    </location>
</feature>
<dbReference type="AlphaFoldDB" id="A0A2J6SCF9"/>
<feature type="region of interest" description="Disordered" evidence="1">
    <location>
        <begin position="59"/>
        <end position="123"/>
    </location>
</feature>
<keyword evidence="3" id="KW-1185">Reference proteome</keyword>
<name>A0A2J6SCF9_HYAVF</name>
<gene>
    <name evidence="2" type="ORF">L207DRAFT_575123</name>
</gene>
<feature type="compositionally biased region" description="Polar residues" evidence="1">
    <location>
        <begin position="108"/>
        <end position="123"/>
    </location>
</feature>
<dbReference type="EMBL" id="KZ613937">
    <property type="protein sequence ID" value="PMD48453.1"/>
    <property type="molecule type" value="Genomic_DNA"/>
</dbReference>
<evidence type="ECO:0000256" key="1">
    <source>
        <dbReference type="SAM" id="MobiDB-lite"/>
    </source>
</evidence>
<reference evidence="2 3" key="1">
    <citation type="submission" date="2016-04" db="EMBL/GenBank/DDBJ databases">
        <title>A degradative enzymes factory behind the ericoid mycorrhizal symbiosis.</title>
        <authorList>
            <consortium name="DOE Joint Genome Institute"/>
            <person name="Martino E."/>
            <person name="Morin E."/>
            <person name="Grelet G."/>
            <person name="Kuo A."/>
            <person name="Kohler A."/>
            <person name="Daghino S."/>
            <person name="Barry K."/>
            <person name="Choi C."/>
            <person name="Cichocki N."/>
            <person name="Clum A."/>
            <person name="Copeland A."/>
            <person name="Hainaut M."/>
            <person name="Haridas S."/>
            <person name="Labutti K."/>
            <person name="Lindquist E."/>
            <person name="Lipzen A."/>
            <person name="Khouja H.-R."/>
            <person name="Murat C."/>
            <person name="Ohm R."/>
            <person name="Olson A."/>
            <person name="Spatafora J."/>
            <person name="Veneault-Fourrey C."/>
            <person name="Henrissat B."/>
            <person name="Grigoriev I."/>
            <person name="Martin F."/>
            <person name="Perotto S."/>
        </authorList>
    </citation>
    <scope>NUCLEOTIDE SEQUENCE [LARGE SCALE GENOMIC DNA]</scope>
    <source>
        <strain evidence="2 3">F</strain>
    </source>
</reference>
<feature type="compositionally biased region" description="Polar residues" evidence="1">
    <location>
        <begin position="66"/>
        <end position="76"/>
    </location>
</feature>